<evidence type="ECO:0000313" key="1">
    <source>
        <dbReference type="EMBL" id="MBA0762236.1"/>
    </source>
</evidence>
<gene>
    <name evidence="1" type="ORF">Gotri_024776</name>
</gene>
<reference evidence="1 2" key="1">
    <citation type="journal article" date="2019" name="Genome Biol. Evol.">
        <title>Insights into the evolution of the New World diploid cottons (Gossypium, subgenus Houzingenia) based on genome sequencing.</title>
        <authorList>
            <person name="Grover C.E."/>
            <person name="Arick M.A. 2nd"/>
            <person name="Thrash A."/>
            <person name="Conover J.L."/>
            <person name="Sanders W.S."/>
            <person name="Peterson D.G."/>
            <person name="Frelichowski J.E."/>
            <person name="Scheffler J.A."/>
            <person name="Scheffler B.E."/>
            <person name="Wendel J.F."/>
        </authorList>
    </citation>
    <scope>NUCLEOTIDE SEQUENCE [LARGE SCALE GENOMIC DNA]</scope>
    <source>
        <strain evidence="1">8</strain>
        <tissue evidence="1">Leaf</tissue>
    </source>
</reference>
<dbReference type="AlphaFoldDB" id="A0A7J9DND8"/>
<dbReference type="Proteomes" id="UP000593568">
    <property type="component" value="Unassembled WGS sequence"/>
</dbReference>
<keyword evidence="2" id="KW-1185">Reference proteome</keyword>
<accession>A0A7J9DND8</accession>
<evidence type="ECO:0000313" key="2">
    <source>
        <dbReference type="Proteomes" id="UP000593568"/>
    </source>
</evidence>
<sequence length="90" mass="10034">MTVSIEALAMAGVDYMNGVWISKSGKTMMIRTALLRTYLPKRMKRNRRGLWNKAPESSAPAPQAVVRKMMLVENASIGGSSEGSHLRRRK</sequence>
<name>A0A7J9DND8_9ROSI</name>
<organism evidence="1 2">
    <name type="scientific">Gossypium trilobum</name>
    <dbReference type="NCBI Taxonomy" id="34281"/>
    <lineage>
        <taxon>Eukaryota</taxon>
        <taxon>Viridiplantae</taxon>
        <taxon>Streptophyta</taxon>
        <taxon>Embryophyta</taxon>
        <taxon>Tracheophyta</taxon>
        <taxon>Spermatophyta</taxon>
        <taxon>Magnoliopsida</taxon>
        <taxon>eudicotyledons</taxon>
        <taxon>Gunneridae</taxon>
        <taxon>Pentapetalae</taxon>
        <taxon>rosids</taxon>
        <taxon>malvids</taxon>
        <taxon>Malvales</taxon>
        <taxon>Malvaceae</taxon>
        <taxon>Malvoideae</taxon>
        <taxon>Gossypium</taxon>
    </lineage>
</organism>
<comment type="caution">
    <text evidence="1">The sequence shown here is derived from an EMBL/GenBank/DDBJ whole genome shotgun (WGS) entry which is preliminary data.</text>
</comment>
<proteinExistence type="predicted"/>
<protein>
    <submittedName>
        <fullName evidence="1">Uncharacterized protein</fullName>
    </submittedName>
</protein>
<dbReference type="EMBL" id="JABEZW010000003">
    <property type="protein sequence ID" value="MBA0762236.1"/>
    <property type="molecule type" value="Genomic_DNA"/>
</dbReference>